<dbReference type="AlphaFoldDB" id="A0A4V2MNS1"/>
<feature type="chain" id="PRO_5020721580" evidence="1">
    <location>
        <begin position="26"/>
        <end position="130"/>
    </location>
</feature>
<evidence type="ECO:0000313" key="2">
    <source>
        <dbReference type="EMBL" id="TCD14267.1"/>
    </source>
</evidence>
<protein>
    <submittedName>
        <fullName evidence="2">TIGR02301 family protein</fullName>
    </submittedName>
</protein>
<dbReference type="OrthoDB" id="8481666at2"/>
<accession>A0A4V2MNS1</accession>
<dbReference type="Pfam" id="PF09539">
    <property type="entry name" value="DUF2385"/>
    <property type="match status" value="1"/>
</dbReference>
<dbReference type="EMBL" id="SJST01000003">
    <property type="protein sequence ID" value="TCD14267.1"/>
    <property type="molecule type" value="Genomic_DNA"/>
</dbReference>
<evidence type="ECO:0000313" key="3">
    <source>
        <dbReference type="Proteomes" id="UP000291301"/>
    </source>
</evidence>
<name>A0A4V2MNS1_9HYPH</name>
<reference evidence="2 3" key="1">
    <citation type="journal article" date="2015" name="Antonie Van Leeuwenhoek">
        <title>Oricola cellulosilytica gen. nov., sp. nov., a cellulose-degrading bacterium of the family Phyllobacteriaceae isolated from surface seashore water, and emended descriptions of Mesorhizobium loti and Phyllobacterium myrsinacearum.</title>
        <authorList>
            <person name="Hameed A."/>
            <person name="Shahina M."/>
            <person name="Lai W.A."/>
            <person name="Lin S.Y."/>
            <person name="Young L.S."/>
            <person name="Liu Y.C."/>
            <person name="Hsu Y.H."/>
            <person name="Young C.C."/>
        </authorList>
    </citation>
    <scope>NUCLEOTIDE SEQUENCE [LARGE SCALE GENOMIC DNA]</scope>
    <source>
        <strain evidence="2 3">KCTC 52183</strain>
    </source>
</reference>
<organism evidence="2 3">
    <name type="scientific">Oricola cellulosilytica</name>
    <dbReference type="NCBI Taxonomy" id="1429082"/>
    <lineage>
        <taxon>Bacteria</taxon>
        <taxon>Pseudomonadati</taxon>
        <taxon>Pseudomonadota</taxon>
        <taxon>Alphaproteobacteria</taxon>
        <taxon>Hyphomicrobiales</taxon>
        <taxon>Ahrensiaceae</taxon>
        <taxon>Oricola</taxon>
    </lineage>
</organism>
<proteinExistence type="predicted"/>
<evidence type="ECO:0000256" key="1">
    <source>
        <dbReference type="SAM" id="SignalP"/>
    </source>
</evidence>
<dbReference type="RefSeq" id="WP_131568128.1">
    <property type="nucleotide sequence ID" value="NZ_JAINFK010000002.1"/>
</dbReference>
<sequence>MRFGKLPYCLLIVALAFGAPHAARAQAGPSAVVPYDENLLRLAEVLGSVHYLRNVCGEESNSWRERMEELLVVENPEPLRRARLVASFNRGYRTFDSVYTKCTRQALDAVERYMREGLELTREINSRYGE</sequence>
<keyword evidence="1" id="KW-0732">Signal</keyword>
<gene>
    <name evidence="2" type="ORF">E0D97_09305</name>
</gene>
<feature type="signal peptide" evidence="1">
    <location>
        <begin position="1"/>
        <end position="25"/>
    </location>
</feature>
<dbReference type="Proteomes" id="UP000291301">
    <property type="component" value="Unassembled WGS sequence"/>
</dbReference>
<dbReference type="NCBIfam" id="TIGR02301">
    <property type="entry name" value="TIGR02301 family protein"/>
    <property type="match status" value="1"/>
</dbReference>
<keyword evidence="3" id="KW-1185">Reference proteome</keyword>
<dbReference type="InterPro" id="IPR012645">
    <property type="entry name" value="CHP02301"/>
</dbReference>
<comment type="caution">
    <text evidence="2">The sequence shown here is derived from an EMBL/GenBank/DDBJ whole genome shotgun (WGS) entry which is preliminary data.</text>
</comment>